<dbReference type="EMBL" id="JBBAXC010000016">
    <property type="protein sequence ID" value="MEI5908815.1"/>
    <property type="molecule type" value="Genomic_DNA"/>
</dbReference>
<accession>A0ABU8HHG2</accession>
<dbReference type="EC" id="3.1.4.58" evidence="2"/>
<reference evidence="4 5" key="1">
    <citation type="journal article" date="2018" name="J. Microbiol.">
        <title>Bacillus spongiae sp. nov., isolated from sponge of Jeju Island.</title>
        <authorList>
            <person name="Lee G.E."/>
            <person name="Im W.T."/>
            <person name="Park J.S."/>
        </authorList>
    </citation>
    <scope>NUCLEOTIDE SEQUENCE [LARGE SCALE GENOMIC DNA]</scope>
    <source>
        <strain evidence="4 5">135PIL107-10</strain>
    </source>
</reference>
<keyword evidence="1 2" id="KW-0378">Hydrolase</keyword>
<dbReference type="HAMAP" id="MF_01940">
    <property type="entry name" value="RNA_CPDase"/>
    <property type="match status" value="1"/>
</dbReference>
<feature type="domain" description="Phosphoesterase HXTX" evidence="3">
    <location>
        <begin position="9"/>
        <end position="91"/>
    </location>
</feature>
<evidence type="ECO:0000256" key="1">
    <source>
        <dbReference type="ARBA" id="ARBA00022801"/>
    </source>
</evidence>
<evidence type="ECO:0000313" key="5">
    <source>
        <dbReference type="Proteomes" id="UP001312865"/>
    </source>
</evidence>
<dbReference type="InterPro" id="IPR004175">
    <property type="entry name" value="RNA_CPDase"/>
</dbReference>
<feature type="short sequence motif" description="HXTX 2" evidence="2">
    <location>
        <begin position="126"/>
        <end position="129"/>
    </location>
</feature>
<dbReference type="NCBIfam" id="TIGR02258">
    <property type="entry name" value="2_5_ligase"/>
    <property type="match status" value="1"/>
</dbReference>
<name>A0ABU8HHG2_9BACI</name>
<dbReference type="InterPro" id="IPR014051">
    <property type="entry name" value="Phosphoesterase_HXTX"/>
</dbReference>
<dbReference type="Proteomes" id="UP001312865">
    <property type="component" value="Unassembled WGS sequence"/>
</dbReference>
<dbReference type="PANTHER" id="PTHR35561">
    <property type="entry name" value="RNA 2',3'-CYCLIC PHOSPHODIESTERASE"/>
    <property type="match status" value="1"/>
</dbReference>
<sequence>MKAHFFLAVPLMKSVKKSLYEWTQSVEQRFPFQRWVHQEDYHLTLVFLGEVTSEQVMLLQEKLKLLPFSPFMITINRIGTFGKQENPRVFWAGIKESEELYRLREYVYKVCQEATFQLEKRPFSPHVTIARKWKGESNYLPLMEKDTLDNLNSSFIVKDIVLYQTHMDRLPKYEVIQNFPLMK</sequence>
<feature type="short sequence motif" description="HXTX 1" evidence="2">
    <location>
        <begin position="42"/>
        <end position="45"/>
    </location>
</feature>
<gene>
    <name evidence="4" type="primary">thpR</name>
    <name evidence="4" type="ORF">WAK64_17340</name>
</gene>
<comment type="similarity">
    <text evidence="2">Belongs to the 2H phosphoesterase superfamily. ThpR family.</text>
</comment>
<keyword evidence="5" id="KW-1185">Reference proteome</keyword>
<feature type="active site" description="Proton acceptor" evidence="2">
    <location>
        <position position="126"/>
    </location>
</feature>
<comment type="function">
    <text evidence="2">Hydrolyzes RNA 2',3'-cyclic phosphodiester to an RNA 2'-phosphomonoester.</text>
</comment>
<evidence type="ECO:0000256" key="2">
    <source>
        <dbReference type="HAMAP-Rule" id="MF_01940"/>
    </source>
</evidence>
<dbReference type="Gene3D" id="3.90.1140.10">
    <property type="entry name" value="Cyclic phosphodiesterase"/>
    <property type="match status" value="1"/>
</dbReference>
<comment type="caution">
    <text evidence="4">The sequence shown here is derived from an EMBL/GenBank/DDBJ whole genome shotgun (WGS) entry which is preliminary data.</text>
</comment>
<evidence type="ECO:0000313" key="4">
    <source>
        <dbReference type="EMBL" id="MEI5908815.1"/>
    </source>
</evidence>
<dbReference type="SUPFAM" id="SSF55144">
    <property type="entry name" value="LigT-like"/>
    <property type="match status" value="1"/>
</dbReference>
<comment type="catalytic activity">
    <reaction evidence="2">
        <text>a 3'-end 2',3'-cyclophospho-ribonucleotide-RNA + H2O = a 3'-end 2'-phospho-ribonucleotide-RNA + H(+)</text>
        <dbReference type="Rhea" id="RHEA:11828"/>
        <dbReference type="Rhea" id="RHEA-COMP:10464"/>
        <dbReference type="Rhea" id="RHEA-COMP:17353"/>
        <dbReference type="ChEBI" id="CHEBI:15377"/>
        <dbReference type="ChEBI" id="CHEBI:15378"/>
        <dbReference type="ChEBI" id="CHEBI:83064"/>
        <dbReference type="ChEBI" id="CHEBI:173113"/>
        <dbReference type="EC" id="3.1.4.58"/>
    </reaction>
</comment>
<feature type="active site" description="Proton donor" evidence="2">
    <location>
        <position position="42"/>
    </location>
</feature>
<organism evidence="4 5">
    <name type="scientific">Bacillus spongiae</name>
    <dbReference type="NCBI Taxonomy" id="2683610"/>
    <lineage>
        <taxon>Bacteria</taxon>
        <taxon>Bacillati</taxon>
        <taxon>Bacillota</taxon>
        <taxon>Bacilli</taxon>
        <taxon>Bacillales</taxon>
        <taxon>Bacillaceae</taxon>
        <taxon>Bacillus</taxon>
    </lineage>
</organism>
<dbReference type="InterPro" id="IPR009097">
    <property type="entry name" value="Cyclic_Pdiesterase"/>
</dbReference>
<dbReference type="PANTHER" id="PTHR35561:SF1">
    <property type="entry name" value="RNA 2',3'-CYCLIC PHOSPHODIESTERASE"/>
    <property type="match status" value="1"/>
</dbReference>
<proteinExistence type="inferred from homology"/>
<protein>
    <recommendedName>
        <fullName evidence="2">RNA 2',3'-cyclic phosphodiesterase</fullName>
        <shortName evidence="2">RNA 2',3'-CPDase</shortName>
        <ecNumber evidence="2">3.1.4.58</ecNumber>
    </recommendedName>
</protein>
<dbReference type="RefSeq" id="WP_336588261.1">
    <property type="nucleotide sequence ID" value="NZ_JBBAXC010000016.1"/>
</dbReference>
<feature type="domain" description="Phosphoesterase HXTX" evidence="3">
    <location>
        <begin position="97"/>
        <end position="167"/>
    </location>
</feature>
<dbReference type="Pfam" id="PF02834">
    <property type="entry name" value="LigT_PEase"/>
    <property type="match status" value="2"/>
</dbReference>
<evidence type="ECO:0000259" key="3">
    <source>
        <dbReference type="Pfam" id="PF02834"/>
    </source>
</evidence>